<feature type="transmembrane region" description="Helical" evidence="6">
    <location>
        <begin position="46"/>
        <end position="68"/>
    </location>
</feature>
<dbReference type="EMBL" id="WSUT01000007">
    <property type="protein sequence ID" value="MWC45698.1"/>
    <property type="molecule type" value="Genomic_DNA"/>
</dbReference>
<evidence type="ECO:0000256" key="2">
    <source>
        <dbReference type="ARBA" id="ARBA00022475"/>
    </source>
</evidence>
<reference evidence="7 8" key="1">
    <citation type="submission" date="2019-12" db="EMBL/GenBank/DDBJ databases">
        <authorList>
            <person name="Zheng J."/>
        </authorList>
    </citation>
    <scope>NUCLEOTIDE SEQUENCE [LARGE SCALE GENOMIC DNA]</scope>
    <source>
        <strain evidence="7 8">DSM 27347</strain>
    </source>
</reference>
<protein>
    <submittedName>
        <fullName evidence="7">YitT family protein</fullName>
    </submittedName>
</protein>
<keyword evidence="5 6" id="KW-0472">Membrane</keyword>
<dbReference type="AlphaFoldDB" id="A0A6N8M1H7"/>
<evidence type="ECO:0000256" key="6">
    <source>
        <dbReference type="SAM" id="Phobius"/>
    </source>
</evidence>
<organism evidence="7 8">
    <name type="scientific">Sphingomonas carotinifaciens</name>
    <dbReference type="NCBI Taxonomy" id="1166323"/>
    <lineage>
        <taxon>Bacteria</taxon>
        <taxon>Pseudomonadati</taxon>
        <taxon>Pseudomonadota</taxon>
        <taxon>Alphaproteobacteria</taxon>
        <taxon>Sphingomonadales</taxon>
        <taxon>Sphingomonadaceae</taxon>
        <taxon>Sphingomonas</taxon>
    </lineage>
</organism>
<evidence type="ECO:0000256" key="5">
    <source>
        <dbReference type="ARBA" id="ARBA00023136"/>
    </source>
</evidence>
<gene>
    <name evidence="7" type="ORF">GQR91_18950</name>
</gene>
<proteinExistence type="predicted"/>
<dbReference type="PANTHER" id="PTHR33545">
    <property type="entry name" value="UPF0750 MEMBRANE PROTEIN YITT-RELATED"/>
    <property type="match status" value="1"/>
</dbReference>
<sequence>MLHAARLVTGGTAGIALLISSLMPVSPGPLFALLNLPFFWLAARMMGGWFTVRTIAVSIGIAGLTLLVETTTRIASGNPAVAAIAAGNLIGMGTLAVARHGAGVGGVGVVTLWLQKTRRWNAGRTQIAIDLTILAVSAAFLPLDRILWSGVSVVAVGTVVFLWHRPGRYAGFS</sequence>
<dbReference type="PANTHER" id="PTHR33545:SF5">
    <property type="entry name" value="UPF0750 MEMBRANE PROTEIN YITT"/>
    <property type="match status" value="1"/>
</dbReference>
<dbReference type="Pfam" id="PF02588">
    <property type="entry name" value="YitT_membrane"/>
    <property type="match status" value="1"/>
</dbReference>
<feature type="transmembrane region" description="Helical" evidence="6">
    <location>
        <begin position="7"/>
        <end position="26"/>
    </location>
</feature>
<keyword evidence="2" id="KW-1003">Cell membrane</keyword>
<evidence type="ECO:0000256" key="4">
    <source>
        <dbReference type="ARBA" id="ARBA00022989"/>
    </source>
</evidence>
<accession>A0A6N8M1H7</accession>
<comment type="subcellular location">
    <subcellularLocation>
        <location evidence="1">Cell membrane</location>
        <topology evidence="1">Multi-pass membrane protein</topology>
    </subcellularLocation>
</comment>
<dbReference type="GO" id="GO:0005886">
    <property type="term" value="C:plasma membrane"/>
    <property type="evidence" value="ECO:0007669"/>
    <property type="project" value="UniProtKB-SubCell"/>
</dbReference>
<keyword evidence="3 6" id="KW-0812">Transmembrane</keyword>
<feature type="transmembrane region" description="Helical" evidence="6">
    <location>
        <begin position="80"/>
        <end position="98"/>
    </location>
</feature>
<dbReference type="InterPro" id="IPR051461">
    <property type="entry name" value="UPF0750_membrane"/>
</dbReference>
<dbReference type="OrthoDB" id="3296441at2"/>
<evidence type="ECO:0000313" key="8">
    <source>
        <dbReference type="Proteomes" id="UP000436801"/>
    </source>
</evidence>
<name>A0A6N8M1H7_9SPHN</name>
<feature type="transmembrane region" description="Helical" evidence="6">
    <location>
        <begin position="146"/>
        <end position="163"/>
    </location>
</feature>
<dbReference type="InterPro" id="IPR003740">
    <property type="entry name" value="YitT"/>
</dbReference>
<keyword evidence="4 6" id="KW-1133">Transmembrane helix</keyword>
<evidence type="ECO:0000256" key="3">
    <source>
        <dbReference type="ARBA" id="ARBA00022692"/>
    </source>
</evidence>
<dbReference type="Proteomes" id="UP000436801">
    <property type="component" value="Unassembled WGS sequence"/>
</dbReference>
<comment type="caution">
    <text evidence="7">The sequence shown here is derived from an EMBL/GenBank/DDBJ whole genome shotgun (WGS) entry which is preliminary data.</text>
</comment>
<evidence type="ECO:0000313" key="7">
    <source>
        <dbReference type="EMBL" id="MWC45698.1"/>
    </source>
</evidence>
<evidence type="ECO:0000256" key="1">
    <source>
        <dbReference type="ARBA" id="ARBA00004651"/>
    </source>
</evidence>